<dbReference type="Proteomes" id="UP000001025">
    <property type="component" value="Chromosome"/>
</dbReference>
<proteinExistence type="predicted"/>
<dbReference type="InParanoid" id="Q7UTY8"/>
<sequence length="54" mass="6260">MPWRDVHVQDVSRRLGSSSIRPQTVIVYRFRGLSGFGHGYSPSLWHTLNQCAFR</sequence>
<dbReference type="STRING" id="243090.RB3613"/>
<dbReference type="EnsemblBacteria" id="CAD73296">
    <property type="protein sequence ID" value="CAD73296"/>
    <property type="gene ID" value="RB3613"/>
</dbReference>
<keyword evidence="2" id="KW-1185">Reference proteome</keyword>
<protein>
    <submittedName>
        <fullName evidence="1">Uncharacterized protein</fullName>
    </submittedName>
</protein>
<accession>Q7UTY8</accession>
<name>Q7UTY8_RHOBA</name>
<reference evidence="1 2" key="1">
    <citation type="journal article" date="2003" name="Proc. Natl. Acad. Sci. U.S.A.">
        <title>Complete genome sequence of the marine planctomycete Pirellula sp. strain 1.</title>
        <authorList>
            <person name="Gloeckner F.O."/>
            <person name="Kube M."/>
            <person name="Bauer M."/>
            <person name="Teeling H."/>
            <person name="Lombardot T."/>
            <person name="Ludwig W."/>
            <person name="Gade D."/>
            <person name="Beck A."/>
            <person name="Borzym K."/>
            <person name="Heitmann K."/>
            <person name="Rabus R."/>
            <person name="Schlesner H."/>
            <person name="Amann R."/>
            <person name="Reinhardt R."/>
        </authorList>
    </citation>
    <scope>NUCLEOTIDE SEQUENCE [LARGE SCALE GENOMIC DNA]</scope>
    <source>
        <strain evidence="2">DSM 10527 / NCIMB 13988 / SH1</strain>
    </source>
</reference>
<evidence type="ECO:0000313" key="2">
    <source>
        <dbReference type="Proteomes" id="UP000001025"/>
    </source>
</evidence>
<dbReference type="EMBL" id="BX294139">
    <property type="protein sequence ID" value="CAD73296.1"/>
    <property type="molecule type" value="Genomic_DNA"/>
</dbReference>
<dbReference type="HOGENOM" id="CLU_3047371_0_0_0"/>
<evidence type="ECO:0000313" key="1">
    <source>
        <dbReference type="EMBL" id="CAD73296.1"/>
    </source>
</evidence>
<dbReference type="AlphaFoldDB" id="Q7UTY8"/>
<dbReference type="KEGG" id="rba:RB3613"/>
<gene>
    <name evidence="1" type="ordered locus">RB3613</name>
</gene>
<organism evidence="1 2">
    <name type="scientific">Rhodopirellula baltica (strain DSM 10527 / NCIMB 13988 / SH1)</name>
    <dbReference type="NCBI Taxonomy" id="243090"/>
    <lineage>
        <taxon>Bacteria</taxon>
        <taxon>Pseudomonadati</taxon>
        <taxon>Planctomycetota</taxon>
        <taxon>Planctomycetia</taxon>
        <taxon>Pirellulales</taxon>
        <taxon>Pirellulaceae</taxon>
        <taxon>Rhodopirellula</taxon>
    </lineage>
</organism>